<feature type="compositionally biased region" description="Polar residues" evidence="1">
    <location>
        <begin position="156"/>
        <end position="169"/>
    </location>
</feature>
<feature type="transmembrane region" description="Helical" evidence="2">
    <location>
        <begin position="325"/>
        <end position="344"/>
    </location>
</feature>
<keyword evidence="2" id="KW-1133">Transmembrane helix</keyword>
<dbReference type="RefSeq" id="WP_353542279.1">
    <property type="nucleotide sequence ID" value="NZ_BAABRN010000021.1"/>
</dbReference>
<feature type="region of interest" description="Disordered" evidence="1">
    <location>
        <begin position="100"/>
        <end position="139"/>
    </location>
</feature>
<sequence>MSERADGLLKMSGLHEVLIASLERSDVVFALTNQTLLYQDAGGTRRVTLRDLTRIHSDQDGTLRVETPAGTALTATLVGFDPVDVQTFFGQVRDTTARVKQLPAAPSTPTASIPTPGQPVAAPAPTLPTTPPPAVGRTPEAAAGFQESVTIIRSGANSTNQSASNQTQITPPPPRAAKAPTLIIPPPASTTEIRGNERLNNERLGGARVEPEPKLEEVRSPTLITAPPAANPAAPISPATPVTSPATPPAPQPKAPSQIAPPPAAKAAPVAPASAASAEAERLPADAEVTDSTPAAAPRIPVSAAGTLAALAAHAESTRAWVGRLRFMAVIMLLAALALAYLQFGNGNGLSGVWVLIAGGMSAVGLYALADLTKLLTSLASAVSAEGGVMDVD</sequence>
<evidence type="ECO:0000256" key="1">
    <source>
        <dbReference type="SAM" id="MobiDB-lite"/>
    </source>
</evidence>
<comment type="caution">
    <text evidence="3">The sequence shown here is derived from an EMBL/GenBank/DDBJ whole genome shotgun (WGS) entry which is preliminary data.</text>
</comment>
<feature type="compositionally biased region" description="Pro residues" evidence="1">
    <location>
        <begin position="125"/>
        <end position="134"/>
    </location>
</feature>
<protein>
    <submittedName>
        <fullName evidence="3">Uncharacterized protein</fullName>
    </submittedName>
</protein>
<keyword evidence="4" id="KW-1185">Reference proteome</keyword>
<feature type="compositionally biased region" description="Low complexity" evidence="1">
    <location>
        <begin position="103"/>
        <end position="124"/>
    </location>
</feature>
<dbReference type="Proteomes" id="UP001458946">
    <property type="component" value="Unassembled WGS sequence"/>
</dbReference>
<feature type="transmembrane region" description="Helical" evidence="2">
    <location>
        <begin position="350"/>
        <end position="370"/>
    </location>
</feature>
<accession>A0ABP9VAN7</accession>
<dbReference type="EMBL" id="BAABRN010000021">
    <property type="protein sequence ID" value="GAA5502307.1"/>
    <property type="molecule type" value="Genomic_DNA"/>
</dbReference>
<feature type="compositionally biased region" description="Basic and acidic residues" evidence="1">
    <location>
        <begin position="209"/>
        <end position="219"/>
    </location>
</feature>
<gene>
    <name evidence="3" type="ORF">Dxin01_02051</name>
</gene>
<keyword evidence="2" id="KW-0472">Membrane</keyword>
<organism evidence="3 4">
    <name type="scientific">Deinococcus xinjiangensis</name>
    <dbReference type="NCBI Taxonomy" id="457454"/>
    <lineage>
        <taxon>Bacteria</taxon>
        <taxon>Thermotogati</taxon>
        <taxon>Deinococcota</taxon>
        <taxon>Deinococci</taxon>
        <taxon>Deinococcales</taxon>
        <taxon>Deinococcaceae</taxon>
        <taxon>Deinococcus</taxon>
    </lineage>
</organism>
<keyword evidence="2" id="KW-0812">Transmembrane</keyword>
<feature type="compositionally biased region" description="Pro residues" evidence="1">
    <location>
        <begin position="246"/>
        <end position="264"/>
    </location>
</feature>
<feature type="region of interest" description="Disordered" evidence="1">
    <location>
        <begin position="156"/>
        <end position="296"/>
    </location>
</feature>
<name>A0ABP9VAN7_9DEIO</name>
<evidence type="ECO:0000256" key="2">
    <source>
        <dbReference type="SAM" id="Phobius"/>
    </source>
</evidence>
<feature type="compositionally biased region" description="Low complexity" evidence="1">
    <location>
        <begin position="265"/>
        <end position="278"/>
    </location>
</feature>
<feature type="compositionally biased region" description="Low complexity" evidence="1">
    <location>
        <begin position="226"/>
        <end position="245"/>
    </location>
</feature>
<evidence type="ECO:0000313" key="4">
    <source>
        <dbReference type="Proteomes" id="UP001458946"/>
    </source>
</evidence>
<evidence type="ECO:0000313" key="3">
    <source>
        <dbReference type="EMBL" id="GAA5502307.1"/>
    </source>
</evidence>
<reference evidence="3 4" key="1">
    <citation type="submission" date="2024-02" db="EMBL/GenBank/DDBJ databases">
        <title>Deinococcus xinjiangensis NBRC 107630.</title>
        <authorList>
            <person name="Ichikawa N."/>
            <person name="Katano-Makiyama Y."/>
            <person name="Hidaka K."/>
        </authorList>
    </citation>
    <scope>NUCLEOTIDE SEQUENCE [LARGE SCALE GENOMIC DNA]</scope>
    <source>
        <strain evidence="3 4">NBRC 107630</strain>
    </source>
</reference>
<proteinExistence type="predicted"/>